<dbReference type="GO" id="GO:0003910">
    <property type="term" value="F:DNA ligase (ATP) activity"/>
    <property type="evidence" value="ECO:0007669"/>
    <property type="project" value="UniProtKB-EC"/>
</dbReference>
<evidence type="ECO:0000256" key="9">
    <source>
        <dbReference type="ARBA" id="ARBA00022763"/>
    </source>
</evidence>
<dbReference type="Pfam" id="PF13298">
    <property type="entry name" value="LigD_N"/>
    <property type="match status" value="1"/>
</dbReference>
<dbReference type="EC" id="6.5.1.1" evidence="2"/>
<proteinExistence type="predicted"/>
<feature type="region of interest" description="Disordered" evidence="21">
    <location>
        <begin position="1"/>
        <end position="20"/>
    </location>
</feature>
<feature type="region of interest" description="Disordered" evidence="21">
    <location>
        <begin position="165"/>
        <end position="247"/>
    </location>
</feature>
<dbReference type="CDD" id="cd04862">
    <property type="entry name" value="PaeLigD_Pol_like"/>
    <property type="match status" value="1"/>
</dbReference>
<evidence type="ECO:0000256" key="4">
    <source>
        <dbReference type="ARBA" id="ARBA00022679"/>
    </source>
</evidence>
<evidence type="ECO:0000256" key="14">
    <source>
        <dbReference type="ARBA" id="ARBA00023125"/>
    </source>
</evidence>
<dbReference type="SUPFAM" id="SSF56091">
    <property type="entry name" value="DNA ligase/mRNA capping enzyme, catalytic domain"/>
    <property type="match status" value="1"/>
</dbReference>
<dbReference type="InterPro" id="IPR052171">
    <property type="entry name" value="NHEJ_LigD"/>
</dbReference>
<keyword evidence="5" id="KW-0548">Nucleotidyltransferase</keyword>
<evidence type="ECO:0000256" key="5">
    <source>
        <dbReference type="ARBA" id="ARBA00022695"/>
    </source>
</evidence>
<dbReference type="GO" id="GO:0005524">
    <property type="term" value="F:ATP binding"/>
    <property type="evidence" value="ECO:0007669"/>
    <property type="project" value="UniProtKB-KW"/>
</dbReference>
<dbReference type="NCBIfam" id="TIGR02778">
    <property type="entry name" value="ligD_pol"/>
    <property type="match status" value="1"/>
</dbReference>
<comment type="catalytic activity">
    <reaction evidence="20">
        <text>ATP + (deoxyribonucleotide)n-3'-hydroxyl + 5'-phospho-(deoxyribonucleotide)m = (deoxyribonucleotide)n+m + AMP + diphosphate.</text>
        <dbReference type="EC" id="6.5.1.1"/>
    </reaction>
</comment>
<evidence type="ECO:0000256" key="18">
    <source>
        <dbReference type="ARBA" id="ARBA00023268"/>
    </source>
</evidence>
<feature type="domain" description="ATP-dependent DNA ligase family profile" evidence="22">
    <location>
        <begin position="330"/>
        <end position="421"/>
    </location>
</feature>
<keyword evidence="9" id="KW-0227">DNA damage</keyword>
<comment type="caution">
    <text evidence="23">The sequence shown here is derived from an EMBL/GenBank/DDBJ whole genome shotgun (WGS) entry which is preliminary data.</text>
</comment>
<accession>A0AAE3VQM5</accession>
<dbReference type="CDD" id="cd07971">
    <property type="entry name" value="OBF_DNA_ligase_LigD"/>
    <property type="match status" value="1"/>
</dbReference>
<dbReference type="CDD" id="cd07906">
    <property type="entry name" value="Adenylation_DNA_ligase_LigD_LigC"/>
    <property type="match status" value="1"/>
</dbReference>
<evidence type="ECO:0000256" key="2">
    <source>
        <dbReference type="ARBA" id="ARBA00012727"/>
    </source>
</evidence>
<dbReference type="NCBIfam" id="TIGR02777">
    <property type="entry name" value="LigD_PE_dom"/>
    <property type="match status" value="1"/>
</dbReference>
<keyword evidence="4" id="KW-0808">Transferase</keyword>
<keyword evidence="18" id="KW-0511">Multifunctional enzyme</keyword>
<sequence>MADLSTYRAKRDFSKTREPSGELAEAADGFFVVQKHDASRLHYDFRLAIGGVLASWAVTKGPSLDPSEKRLAVRTEDHPLDYADFEGTIPEDQYGGGTVMLWDTGPFVAEGDPKKGLKEGKLSLVLDGDRLKGGFSLVRMKPRRKSDKGRENWLLIKKDDAAAVPEDEADIQDTDWSVSTGRSMDEIAAGKSARRSRRPGAQSQRARSARAQQKSASKGRSGAHSSARAADTSGTPPKFRKPQLATLVDGAPDGDDWIYETKFDGYRMLAACDGSAVRCYTRNGKDWTEKFGPIPSALAKLGLTDTLLDGEVIVADDSGRSDFGALQRALKEDPSSLAFMVFDVLKADGEDLTGKPLRDRKEVLAKLLKKARKPIHQSTFIEGDGSRIARLACSRGFEGIVAKRAGARYRSERSRDWLKIKCVKRQEFVIGGWSPSSKERPFSSLLLGVHEDGKLVYSGRVGAGFDDDTLADIAGLLKKRARRTAPFAEVPSDIARDARWVRPDLVAEVRFTETTRDGAVRHAVFEGLREDKPAREVVAETPQPPRSSSSKAGSGSGKPPAGKGKKAMSDGDGEDKVAGVRLTHPDRVLFPQMDVTKKALADYFDAVADVMLPELADRAVSLVRCPEGRQKACFFQKHAGAGLPDAFTTRPIKERSGETKDYLLVASREALISCAQVGALELHVWGSRTDRIEKPDRLVFDLDPGDGVDFEAVKKAAVDLAEVLRSAGLDSYPLLTGGKGIHLVLTLERRQDWSEVTGFARAFAAKMEELDPKRFVASMAKKKRTGRIFIDHFRNQFGSTAIAPFSPRAREGAPVAVPVSFDEFKSLKAASQFSLTDGGAAIAERAEAWPPEKERRQRLTAAAYDSLGLEPVDD</sequence>
<dbReference type="GO" id="GO:0006310">
    <property type="term" value="P:DNA recombination"/>
    <property type="evidence" value="ECO:0007669"/>
    <property type="project" value="UniProtKB-KW"/>
</dbReference>
<keyword evidence="7" id="KW-0479">Metal-binding</keyword>
<dbReference type="NCBIfam" id="NF004628">
    <property type="entry name" value="PRK05972.1"/>
    <property type="match status" value="1"/>
</dbReference>
<dbReference type="InterPro" id="IPR014144">
    <property type="entry name" value="LigD_PE_domain"/>
</dbReference>
<dbReference type="InterPro" id="IPR012340">
    <property type="entry name" value="NA-bd_OB-fold"/>
</dbReference>
<evidence type="ECO:0000256" key="19">
    <source>
        <dbReference type="ARBA" id="ARBA00029943"/>
    </source>
</evidence>
<keyword evidence="15" id="KW-0233">DNA recombination</keyword>
<keyword evidence="13" id="KW-0239">DNA-directed DNA polymerase</keyword>
<dbReference type="NCBIfam" id="TIGR02776">
    <property type="entry name" value="NHEJ_ligase_prk"/>
    <property type="match status" value="1"/>
</dbReference>
<evidence type="ECO:0000256" key="16">
    <source>
        <dbReference type="ARBA" id="ARBA00023204"/>
    </source>
</evidence>
<name>A0AAE3VQM5_9HYPH</name>
<dbReference type="PANTHER" id="PTHR42705">
    <property type="entry name" value="BIFUNCTIONAL NON-HOMOLOGOUS END JOINING PROTEIN LIGD"/>
    <property type="match status" value="1"/>
</dbReference>
<evidence type="ECO:0000256" key="17">
    <source>
        <dbReference type="ARBA" id="ARBA00023211"/>
    </source>
</evidence>
<dbReference type="GO" id="GO:0046872">
    <property type="term" value="F:metal ion binding"/>
    <property type="evidence" value="ECO:0007669"/>
    <property type="project" value="UniProtKB-KW"/>
</dbReference>
<evidence type="ECO:0000256" key="1">
    <source>
        <dbReference type="ARBA" id="ARBA00001936"/>
    </source>
</evidence>
<reference evidence="23" key="1">
    <citation type="submission" date="2023-07" db="EMBL/GenBank/DDBJ databases">
        <title>Genomic Encyclopedia of Type Strains, Phase IV (KMG-IV): sequencing the most valuable type-strain genomes for metagenomic binning, comparative biology and taxonomic classification.</title>
        <authorList>
            <person name="Goeker M."/>
        </authorList>
    </citation>
    <scope>NUCLEOTIDE SEQUENCE</scope>
    <source>
        <strain evidence="23">DSM 21202</strain>
    </source>
</reference>
<keyword evidence="17" id="KW-0464">Manganese</keyword>
<dbReference type="NCBIfam" id="TIGR02779">
    <property type="entry name" value="NHEJ_ligase_lig"/>
    <property type="match status" value="1"/>
</dbReference>
<gene>
    <name evidence="23" type="ORF">J2S73_002830</name>
</gene>
<keyword evidence="12" id="KW-0067">ATP-binding</keyword>
<evidence type="ECO:0000256" key="6">
    <source>
        <dbReference type="ARBA" id="ARBA00022722"/>
    </source>
</evidence>
<dbReference type="RefSeq" id="WP_306886195.1">
    <property type="nucleotide sequence ID" value="NZ_JAUSUL010000002.1"/>
</dbReference>
<dbReference type="Gene3D" id="3.30.1490.70">
    <property type="match status" value="1"/>
</dbReference>
<dbReference type="InterPro" id="IPR033651">
    <property type="entry name" value="PaeLigD_Pol-like"/>
</dbReference>
<dbReference type="PROSITE" id="PS50160">
    <property type="entry name" value="DNA_LIGASE_A3"/>
    <property type="match status" value="1"/>
</dbReference>
<dbReference type="Pfam" id="PF21686">
    <property type="entry name" value="LigD_Prim-Pol"/>
    <property type="match status" value="1"/>
</dbReference>
<dbReference type="GO" id="GO:0004527">
    <property type="term" value="F:exonuclease activity"/>
    <property type="evidence" value="ECO:0007669"/>
    <property type="project" value="UniProtKB-KW"/>
</dbReference>
<keyword evidence="10" id="KW-0378">Hydrolase</keyword>
<evidence type="ECO:0000313" key="24">
    <source>
        <dbReference type="Proteomes" id="UP001229244"/>
    </source>
</evidence>
<keyword evidence="6" id="KW-0540">Nuclease</keyword>
<dbReference type="GO" id="GO:0006281">
    <property type="term" value="P:DNA repair"/>
    <property type="evidence" value="ECO:0007669"/>
    <property type="project" value="UniProtKB-KW"/>
</dbReference>
<feature type="compositionally biased region" description="Basic and acidic residues" evidence="21">
    <location>
        <begin position="9"/>
        <end position="20"/>
    </location>
</feature>
<dbReference type="Gene3D" id="3.90.920.10">
    <property type="entry name" value="DNA primase, PRIM domain"/>
    <property type="match status" value="1"/>
</dbReference>
<evidence type="ECO:0000259" key="22">
    <source>
        <dbReference type="PROSITE" id="PS50160"/>
    </source>
</evidence>
<evidence type="ECO:0000256" key="8">
    <source>
        <dbReference type="ARBA" id="ARBA00022741"/>
    </source>
</evidence>
<dbReference type="GO" id="GO:0003887">
    <property type="term" value="F:DNA-directed DNA polymerase activity"/>
    <property type="evidence" value="ECO:0007669"/>
    <property type="project" value="UniProtKB-KW"/>
</dbReference>
<dbReference type="InterPro" id="IPR012309">
    <property type="entry name" value="DNA_ligase_ATP-dep_C"/>
</dbReference>
<dbReference type="Proteomes" id="UP001229244">
    <property type="component" value="Unassembled WGS sequence"/>
</dbReference>
<evidence type="ECO:0000256" key="7">
    <source>
        <dbReference type="ARBA" id="ARBA00022723"/>
    </source>
</evidence>
<feature type="compositionally biased region" description="Low complexity" evidence="21">
    <location>
        <begin position="547"/>
        <end position="562"/>
    </location>
</feature>
<keyword evidence="8" id="KW-0547">Nucleotide-binding</keyword>
<dbReference type="SUPFAM" id="SSF50249">
    <property type="entry name" value="Nucleic acid-binding proteins"/>
    <property type="match status" value="1"/>
</dbReference>
<dbReference type="Gene3D" id="2.40.50.140">
    <property type="entry name" value="Nucleic acid-binding proteins"/>
    <property type="match status" value="1"/>
</dbReference>
<keyword evidence="24" id="KW-1185">Reference proteome</keyword>
<evidence type="ECO:0000256" key="3">
    <source>
        <dbReference type="ARBA" id="ARBA00022598"/>
    </source>
</evidence>
<evidence type="ECO:0000256" key="13">
    <source>
        <dbReference type="ARBA" id="ARBA00022932"/>
    </source>
</evidence>
<dbReference type="InterPro" id="IPR012310">
    <property type="entry name" value="DNA_ligase_ATP-dep_cent"/>
</dbReference>
<dbReference type="AlphaFoldDB" id="A0AAE3VQM5"/>
<feature type="region of interest" description="Disordered" evidence="21">
    <location>
        <begin position="531"/>
        <end position="577"/>
    </location>
</feature>
<evidence type="ECO:0000256" key="15">
    <source>
        <dbReference type="ARBA" id="ARBA00023172"/>
    </source>
</evidence>
<evidence type="ECO:0000256" key="21">
    <source>
        <dbReference type="SAM" id="MobiDB-lite"/>
    </source>
</evidence>
<keyword evidence="3 23" id="KW-0436">Ligase</keyword>
<dbReference type="EMBL" id="JAUSUL010000002">
    <property type="protein sequence ID" value="MDQ0316373.1"/>
    <property type="molecule type" value="Genomic_DNA"/>
</dbReference>
<evidence type="ECO:0000256" key="20">
    <source>
        <dbReference type="ARBA" id="ARBA00034003"/>
    </source>
</evidence>
<evidence type="ECO:0000313" key="23">
    <source>
        <dbReference type="EMBL" id="MDQ0316373.1"/>
    </source>
</evidence>
<evidence type="ECO:0000256" key="10">
    <source>
        <dbReference type="ARBA" id="ARBA00022801"/>
    </source>
</evidence>
<dbReference type="InterPro" id="IPR014146">
    <property type="entry name" value="LigD_ligase_dom"/>
</dbReference>
<protein>
    <recommendedName>
        <fullName evidence="2">DNA ligase (ATP)</fullName>
        <ecNumber evidence="2">6.5.1.1</ecNumber>
    </recommendedName>
    <alternativeName>
        <fullName evidence="19">NHEJ DNA polymerase</fullName>
    </alternativeName>
</protein>
<dbReference type="InterPro" id="IPR014143">
    <property type="entry name" value="NHEJ_ligase_prk"/>
</dbReference>
<evidence type="ECO:0000256" key="11">
    <source>
        <dbReference type="ARBA" id="ARBA00022839"/>
    </source>
</evidence>
<dbReference type="Pfam" id="PF01068">
    <property type="entry name" value="DNA_ligase_A_M"/>
    <property type="match status" value="1"/>
</dbReference>
<keyword evidence="14" id="KW-0238">DNA-binding</keyword>
<dbReference type="Pfam" id="PF04679">
    <property type="entry name" value="DNA_ligase_A_C"/>
    <property type="match status" value="1"/>
</dbReference>
<evidence type="ECO:0000256" key="12">
    <source>
        <dbReference type="ARBA" id="ARBA00022840"/>
    </source>
</evidence>
<dbReference type="PANTHER" id="PTHR42705:SF2">
    <property type="entry name" value="BIFUNCTIONAL NON-HOMOLOGOUS END JOINING PROTEIN LIGD"/>
    <property type="match status" value="1"/>
</dbReference>
<keyword evidence="11" id="KW-0269">Exonuclease</keyword>
<dbReference type="GO" id="GO:0003677">
    <property type="term" value="F:DNA binding"/>
    <property type="evidence" value="ECO:0007669"/>
    <property type="project" value="UniProtKB-KW"/>
</dbReference>
<organism evidence="23 24">
    <name type="scientific">Amorphus orientalis</name>
    <dbReference type="NCBI Taxonomy" id="649198"/>
    <lineage>
        <taxon>Bacteria</taxon>
        <taxon>Pseudomonadati</taxon>
        <taxon>Pseudomonadota</taxon>
        <taxon>Alphaproteobacteria</taxon>
        <taxon>Hyphomicrobiales</taxon>
        <taxon>Amorphaceae</taxon>
        <taxon>Amorphus</taxon>
    </lineage>
</organism>
<feature type="compositionally biased region" description="Low complexity" evidence="21">
    <location>
        <begin position="199"/>
        <end position="230"/>
    </location>
</feature>
<dbReference type="Gene3D" id="3.30.470.30">
    <property type="entry name" value="DNA ligase/mRNA capping enzyme"/>
    <property type="match status" value="1"/>
</dbReference>
<comment type="cofactor">
    <cofactor evidence="1">
        <name>Mn(2+)</name>
        <dbReference type="ChEBI" id="CHEBI:29035"/>
    </cofactor>
</comment>
<keyword evidence="16" id="KW-0234">DNA repair</keyword>
<dbReference type="InterPro" id="IPR014145">
    <property type="entry name" value="LigD_pol_dom"/>
</dbReference>